<keyword evidence="2" id="KW-1133">Transmembrane helix</keyword>
<organism evidence="3 4">
    <name type="scientific">Saprolegnia diclina (strain VS20)</name>
    <dbReference type="NCBI Taxonomy" id="1156394"/>
    <lineage>
        <taxon>Eukaryota</taxon>
        <taxon>Sar</taxon>
        <taxon>Stramenopiles</taxon>
        <taxon>Oomycota</taxon>
        <taxon>Saprolegniomycetes</taxon>
        <taxon>Saprolegniales</taxon>
        <taxon>Saprolegniaceae</taxon>
        <taxon>Saprolegnia</taxon>
    </lineage>
</organism>
<name>T0RAP4_SAPDV</name>
<dbReference type="AlphaFoldDB" id="T0RAP4"/>
<proteinExistence type="predicted"/>
<dbReference type="RefSeq" id="XP_008619970.1">
    <property type="nucleotide sequence ID" value="XM_008621748.1"/>
</dbReference>
<keyword evidence="2" id="KW-0812">Transmembrane</keyword>
<feature type="transmembrane region" description="Helical" evidence="2">
    <location>
        <begin position="113"/>
        <end position="132"/>
    </location>
</feature>
<evidence type="ECO:0000256" key="2">
    <source>
        <dbReference type="SAM" id="Phobius"/>
    </source>
</evidence>
<keyword evidence="2" id="KW-0472">Membrane</keyword>
<feature type="transmembrane region" description="Helical" evidence="2">
    <location>
        <begin position="89"/>
        <end position="106"/>
    </location>
</feature>
<feature type="region of interest" description="Disordered" evidence="1">
    <location>
        <begin position="12"/>
        <end position="33"/>
    </location>
</feature>
<reference evidence="3 4" key="1">
    <citation type="submission" date="2012-04" db="EMBL/GenBank/DDBJ databases">
        <title>The Genome Sequence of Saprolegnia declina VS20.</title>
        <authorList>
            <consortium name="The Broad Institute Genome Sequencing Platform"/>
            <person name="Russ C."/>
            <person name="Nusbaum C."/>
            <person name="Tyler B."/>
            <person name="van West P."/>
            <person name="Dieguez-Uribeondo J."/>
            <person name="de Bruijn I."/>
            <person name="Tripathy S."/>
            <person name="Jiang R."/>
            <person name="Young S.K."/>
            <person name="Zeng Q."/>
            <person name="Gargeya S."/>
            <person name="Fitzgerald M."/>
            <person name="Haas B."/>
            <person name="Abouelleil A."/>
            <person name="Alvarado L."/>
            <person name="Arachchi H.M."/>
            <person name="Berlin A."/>
            <person name="Chapman S.B."/>
            <person name="Goldberg J."/>
            <person name="Griggs A."/>
            <person name="Gujja S."/>
            <person name="Hansen M."/>
            <person name="Howarth C."/>
            <person name="Imamovic A."/>
            <person name="Larimer J."/>
            <person name="McCowen C."/>
            <person name="Montmayeur A."/>
            <person name="Murphy C."/>
            <person name="Neiman D."/>
            <person name="Pearson M."/>
            <person name="Priest M."/>
            <person name="Roberts A."/>
            <person name="Saif S."/>
            <person name="Shea T."/>
            <person name="Sisk P."/>
            <person name="Sykes S."/>
            <person name="Wortman J."/>
            <person name="Nusbaum C."/>
            <person name="Birren B."/>
        </authorList>
    </citation>
    <scope>NUCLEOTIDE SEQUENCE [LARGE SCALE GENOMIC DNA]</scope>
    <source>
        <strain evidence="3 4">VS20</strain>
    </source>
</reference>
<dbReference type="OMA" id="IPCVILM"/>
<feature type="transmembrane region" description="Helical" evidence="2">
    <location>
        <begin position="177"/>
        <end position="200"/>
    </location>
</feature>
<dbReference type="EMBL" id="JH767226">
    <property type="protein sequence ID" value="EQC26632.1"/>
    <property type="molecule type" value="Genomic_DNA"/>
</dbReference>
<dbReference type="VEuPathDB" id="FungiDB:SDRG_15572"/>
<gene>
    <name evidence="3" type="ORF">SDRG_15572</name>
</gene>
<dbReference type="InParanoid" id="T0RAP4"/>
<dbReference type="OrthoDB" id="59760at2759"/>
<protein>
    <submittedName>
        <fullName evidence="3">Uncharacterized protein</fullName>
    </submittedName>
</protein>
<dbReference type="GeneID" id="19956299"/>
<dbReference type="Proteomes" id="UP000030762">
    <property type="component" value="Unassembled WGS sequence"/>
</dbReference>
<accession>T0RAP4</accession>
<evidence type="ECO:0000256" key="1">
    <source>
        <dbReference type="SAM" id="MobiDB-lite"/>
    </source>
</evidence>
<evidence type="ECO:0000313" key="3">
    <source>
        <dbReference type="EMBL" id="EQC26632.1"/>
    </source>
</evidence>
<sequence length="210" mass="23325">MSGIKKSLYEPIRDSQRSSARSQYMPPHLAPTAAAPSRIPPYDVEAGKFAILERHKMIWSSLDARARKIQILAVLQILLNLLVCLDGSWYTQVFGVAIGCIGLMAVRGDKVDVLMVYLFLCVFEFVKNVGYLQDAFVHLGDPAEPAPSLAARNMTDVIVAPSTPAPWFAFGLTHKYLIFQICLVCIEEFVLIPCVILMGYSSVQAVLRNY</sequence>
<evidence type="ECO:0000313" key="4">
    <source>
        <dbReference type="Proteomes" id="UP000030762"/>
    </source>
</evidence>
<keyword evidence="4" id="KW-1185">Reference proteome</keyword>